<name>A0A4R3YDJ7_9PAST</name>
<organism evidence="10 12">
    <name type="scientific">Testudinibacter aquarius</name>
    <dbReference type="NCBI Taxonomy" id="1524974"/>
    <lineage>
        <taxon>Bacteria</taxon>
        <taxon>Pseudomonadati</taxon>
        <taxon>Pseudomonadota</taxon>
        <taxon>Gammaproteobacteria</taxon>
        <taxon>Pasteurellales</taxon>
        <taxon>Pasteurellaceae</taxon>
        <taxon>Testudinibacter</taxon>
    </lineage>
</organism>
<dbReference type="InterPro" id="IPR050319">
    <property type="entry name" value="ABC_transp_ATP-bind"/>
</dbReference>
<dbReference type="InterPro" id="IPR003439">
    <property type="entry name" value="ABC_transporter-like_ATP-bd"/>
</dbReference>
<accession>A0A4R3YDJ7</accession>
<dbReference type="EMBL" id="SMCP01000001">
    <property type="protein sequence ID" value="TCV89912.1"/>
    <property type="molecule type" value="Genomic_DNA"/>
</dbReference>
<evidence type="ECO:0000259" key="9">
    <source>
        <dbReference type="PROSITE" id="PS50893"/>
    </source>
</evidence>
<dbReference type="PANTHER" id="PTHR43776">
    <property type="entry name" value="TRANSPORT ATP-BINDING PROTEIN"/>
    <property type="match status" value="1"/>
</dbReference>
<evidence type="ECO:0000256" key="2">
    <source>
        <dbReference type="ARBA" id="ARBA00005417"/>
    </source>
</evidence>
<dbReference type="PROSITE" id="PS50893">
    <property type="entry name" value="ABC_TRANSPORTER_2"/>
    <property type="match status" value="1"/>
</dbReference>
<dbReference type="RefSeq" id="WP_132964533.1">
    <property type="nucleotide sequence ID" value="NZ_LEKL01000014.1"/>
</dbReference>
<dbReference type="Proteomes" id="UP000305526">
    <property type="component" value="Unassembled WGS sequence"/>
</dbReference>
<dbReference type="PANTHER" id="PTHR43776:SF4">
    <property type="entry name" value="PUTRESCINE EXPORT SYSTEM ATP-BINDING PROTEIN SAPF"/>
    <property type="match status" value="1"/>
</dbReference>
<dbReference type="InterPro" id="IPR003593">
    <property type="entry name" value="AAA+_ATPase"/>
</dbReference>
<proteinExistence type="inferred from homology"/>
<dbReference type="GO" id="GO:0055085">
    <property type="term" value="P:transmembrane transport"/>
    <property type="evidence" value="ECO:0007669"/>
    <property type="project" value="UniProtKB-ARBA"/>
</dbReference>
<dbReference type="Proteomes" id="UP000294619">
    <property type="component" value="Unassembled WGS sequence"/>
</dbReference>
<dbReference type="SMART" id="SM00382">
    <property type="entry name" value="AAA"/>
    <property type="match status" value="1"/>
</dbReference>
<feature type="domain" description="ABC transporter" evidence="9">
    <location>
        <begin position="13"/>
        <end position="258"/>
    </location>
</feature>
<evidence type="ECO:0000256" key="5">
    <source>
        <dbReference type="ARBA" id="ARBA00022519"/>
    </source>
</evidence>
<evidence type="ECO:0000256" key="8">
    <source>
        <dbReference type="ARBA" id="ARBA00023136"/>
    </source>
</evidence>
<sequence>MEKPQINSDRYLLQVEDLSKSFRDHNAFWHSGSFAAVCDISFSLEKGTTLAIVGANGSGKSTLAKMISGVTKPTKGRIWFKGRELEFGDYQSRCRHIRMVFQDPDNSLIPHLNIGQVLDTPLRLSTPWDEEQRNQKIYQTLRLVGISPDHANIPIYTLSQSQKQRVALARAVILEPEILVLDNALSSMDASVKTQLINLLLNLQKQLGISYIYLGQHVGIIKHISDNILVMKAGHMVEYGNTREVLTNPSDDFTRRLIESHFGHALDASAWEPDSAIFE</sequence>
<comment type="similarity">
    <text evidence="2">Belongs to the ABC transporter superfamily.</text>
</comment>
<comment type="subcellular location">
    <subcellularLocation>
        <location evidence="1">Cell inner membrane</location>
        <topology evidence="1">Peripheral membrane protein</topology>
    </subcellularLocation>
</comment>
<protein>
    <submittedName>
        <fullName evidence="11">ATP-binding cassette domain-containing protein</fullName>
    </submittedName>
    <submittedName>
        <fullName evidence="10">Cationic peptide transport system ATP-binding protein</fullName>
    </submittedName>
</protein>
<reference evidence="11 13" key="2">
    <citation type="submission" date="2019-05" db="EMBL/GenBank/DDBJ databases">
        <title>Pasteurellaceae isolates from reptiles.</title>
        <authorList>
            <person name="Bojesen A.M."/>
            <person name="Lund E."/>
        </authorList>
    </citation>
    <scope>NUCLEOTIDE SEQUENCE [LARGE SCALE GENOMIC DNA]</scope>
    <source>
        <strain evidence="11 13">ELNT2x</strain>
    </source>
</reference>
<keyword evidence="13" id="KW-1185">Reference proteome</keyword>
<evidence type="ECO:0000313" key="10">
    <source>
        <dbReference type="EMBL" id="TCV89912.1"/>
    </source>
</evidence>
<dbReference type="GO" id="GO:0005524">
    <property type="term" value="F:ATP binding"/>
    <property type="evidence" value="ECO:0007669"/>
    <property type="project" value="UniProtKB-KW"/>
</dbReference>
<dbReference type="CDD" id="cd03257">
    <property type="entry name" value="ABC_NikE_OppD_transporters"/>
    <property type="match status" value="1"/>
</dbReference>
<comment type="caution">
    <text evidence="10">The sequence shown here is derived from an EMBL/GenBank/DDBJ whole genome shotgun (WGS) entry which is preliminary data.</text>
</comment>
<evidence type="ECO:0000313" key="13">
    <source>
        <dbReference type="Proteomes" id="UP000305526"/>
    </source>
</evidence>
<keyword evidence="8" id="KW-0472">Membrane</keyword>
<dbReference type="InterPro" id="IPR027417">
    <property type="entry name" value="P-loop_NTPase"/>
</dbReference>
<evidence type="ECO:0000313" key="12">
    <source>
        <dbReference type="Proteomes" id="UP000294619"/>
    </source>
</evidence>
<reference evidence="10 12" key="1">
    <citation type="submission" date="2019-03" db="EMBL/GenBank/DDBJ databases">
        <title>Genomic Encyclopedia of Type Strains, Phase IV (KMG-IV): sequencing the most valuable type-strain genomes for metagenomic binning, comparative biology and taxonomic classification.</title>
        <authorList>
            <person name="Goeker M."/>
        </authorList>
    </citation>
    <scope>NUCLEOTIDE SEQUENCE [LARGE SCALE GENOMIC DNA]</scope>
    <source>
        <strain evidence="10 12">DSM 28140</strain>
    </source>
</reference>
<keyword evidence="4" id="KW-1003">Cell membrane</keyword>
<dbReference type="Gene3D" id="3.40.50.300">
    <property type="entry name" value="P-loop containing nucleotide triphosphate hydrolases"/>
    <property type="match status" value="1"/>
</dbReference>
<evidence type="ECO:0000256" key="4">
    <source>
        <dbReference type="ARBA" id="ARBA00022475"/>
    </source>
</evidence>
<dbReference type="Pfam" id="PF00005">
    <property type="entry name" value="ABC_tran"/>
    <property type="match status" value="1"/>
</dbReference>
<evidence type="ECO:0000256" key="6">
    <source>
        <dbReference type="ARBA" id="ARBA00022741"/>
    </source>
</evidence>
<dbReference type="GO" id="GO:0005886">
    <property type="term" value="C:plasma membrane"/>
    <property type="evidence" value="ECO:0007669"/>
    <property type="project" value="UniProtKB-SubCell"/>
</dbReference>
<dbReference type="GO" id="GO:0016887">
    <property type="term" value="F:ATP hydrolysis activity"/>
    <property type="evidence" value="ECO:0007669"/>
    <property type="project" value="InterPro"/>
</dbReference>
<keyword evidence="7 10" id="KW-0067">ATP-binding</keyword>
<dbReference type="EMBL" id="VDGV01000062">
    <property type="protein sequence ID" value="TNG91496.1"/>
    <property type="molecule type" value="Genomic_DNA"/>
</dbReference>
<dbReference type="AlphaFoldDB" id="A0A4R3YDJ7"/>
<keyword evidence="3" id="KW-0813">Transport</keyword>
<keyword evidence="6" id="KW-0547">Nucleotide-binding</keyword>
<dbReference type="SUPFAM" id="SSF52540">
    <property type="entry name" value="P-loop containing nucleoside triphosphate hydrolases"/>
    <property type="match status" value="1"/>
</dbReference>
<keyword evidence="5" id="KW-0997">Cell inner membrane</keyword>
<evidence type="ECO:0000256" key="3">
    <source>
        <dbReference type="ARBA" id="ARBA00022448"/>
    </source>
</evidence>
<gene>
    <name evidence="10" type="ORF">EDC16_101222</name>
    <name evidence="11" type="ORF">FHQ21_07475</name>
</gene>
<evidence type="ECO:0000256" key="7">
    <source>
        <dbReference type="ARBA" id="ARBA00022840"/>
    </source>
</evidence>
<evidence type="ECO:0000256" key="1">
    <source>
        <dbReference type="ARBA" id="ARBA00004417"/>
    </source>
</evidence>
<evidence type="ECO:0000313" key="11">
    <source>
        <dbReference type="EMBL" id="TNG91496.1"/>
    </source>
</evidence>